<dbReference type="NCBIfam" id="TIGR04183">
    <property type="entry name" value="Por_Secre_tail"/>
    <property type="match status" value="1"/>
</dbReference>
<feature type="domain" description="Secretion system C-terminal sorting" evidence="1">
    <location>
        <begin position="464"/>
        <end position="535"/>
    </location>
</feature>
<organism evidence="2 3">
    <name type="scientific">Hymenobacter busanensis</name>
    <dbReference type="NCBI Taxonomy" id="2607656"/>
    <lineage>
        <taxon>Bacteria</taxon>
        <taxon>Pseudomonadati</taxon>
        <taxon>Bacteroidota</taxon>
        <taxon>Cytophagia</taxon>
        <taxon>Cytophagales</taxon>
        <taxon>Hymenobacteraceae</taxon>
        <taxon>Hymenobacter</taxon>
    </lineage>
</organism>
<reference evidence="2 3" key="1">
    <citation type="submission" date="2019-09" db="EMBL/GenBank/DDBJ databases">
        <title>Genome sequence of Hymenobacter sp. M3.</title>
        <authorList>
            <person name="Srinivasan S."/>
        </authorList>
    </citation>
    <scope>NUCLEOTIDE SEQUENCE [LARGE SCALE GENOMIC DNA]</scope>
    <source>
        <strain evidence="2 3">M3</strain>
    </source>
</reference>
<name>A0A7L4ZYB0_9BACT</name>
<dbReference type="PANTHER" id="PTHR35580:SF1">
    <property type="entry name" value="PHYTASE-LIKE DOMAIN-CONTAINING PROTEIN"/>
    <property type="match status" value="1"/>
</dbReference>
<evidence type="ECO:0000313" key="3">
    <source>
        <dbReference type="Proteomes" id="UP000326380"/>
    </source>
</evidence>
<dbReference type="Proteomes" id="UP000326380">
    <property type="component" value="Unassembled WGS sequence"/>
</dbReference>
<gene>
    <name evidence="2" type="ORF">F0P96_11025</name>
</gene>
<comment type="caution">
    <text evidence="2">The sequence shown here is derived from an EMBL/GenBank/DDBJ whole genome shotgun (WGS) entry which is preliminary data.</text>
</comment>
<dbReference type="RefSeq" id="WP_151078914.1">
    <property type="nucleotide sequence ID" value="NZ_CP047647.1"/>
</dbReference>
<evidence type="ECO:0000259" key="1">
    <source>
        <dbReference type="Pfam" id="PF18962"/>
    </source>
</evidence>
<keyword evidence="3" id="KW-1185">Reference proteome</keyword>
<dbReference type="InterPro" id="IPR010620">
    <property type="entry name" value="SBBP_repeat"/>
</dbReference>
<dbReference type="InterPro" id="IPR026444">
    <property type="entry name" value="Secre_tail"/>
</dbReference>
<sequence length="542" mass="55815">MKTFLFAWLFCLLINVSSAQSWQRAQSAPAPYKSVAIDATGNTYVLGTFSGTLTLGATTLTSQGVSDLFVAKYSAAGTVVWATNIGGAGASTSAGGIAVDLLGNCYLTGGFVGTLNYHTGGATLSSVFPESSIWEQILVAKCSASGTVQWAHQAGSRDYASWGNAIAVDAAGNCFVTGRLSGSRVTFDHLSLPGPGTRQIFVAAYNSSGAVQWALPLASQFVNGGYGIAADGLGSCYVTGDFHGRLGLAGSSTTLLTAEPGNTIFLLKIGTRSGNIVWARQAGSSTGVGQSAGLAADMLGNCYFTGSFQGTGHFSGLSTDDSPNLRAFVVRYNSAGKAKWVRALGLGTDTRGTAIACDPAHVYALSYNGGALHNLSVNAFDPEGNPQWSQSSSGTADAFGKCLAVGLNQNLAVAGTFTAGQAAFGAHTLTTATDGNFLAWVGSSSATRLALETAALTGPEALAVYPNPAHERLTVALPTDWQSQAADITLYSPFGRALLTRHLPATGESRAVQMALPTLPAGLYTMRISSNGRSLSRQVTLE</sequence>
<dbReference type="PANTHER" id="PTHR35580">
    <property type="entry name" value="CELL SURFACE GLYCOPROTEIN (S-LAYER PROTEIN)-LIKE PROTEIN"/>
    <property type="match status" value="1"/>
</dbReference>
<dbReference type="SUPFAM" id="SSF101898">
    <property type="entry name" value="NHL repeat"/>
    <property type="match status" value="1"/>
</dbReference>
<protein>
    <submittedName>
        <fullName evidence="2">T9SS type A sorting domain-containing protein</fullName>
    </submittedName>
</protein>
<evidence type="ECO:0000313" key="2">
    <source>
        <dbReference type="EMBL" id="KAA9333490.1"/>
    </source>
</evidence>
<dbReference type="AlphaFoldDB" id="A0A7L4ZYB0"/>
<dbReference type="Pfam" id="PF06739">
    <property type="entry name" value="SBBP"/>
    <property type="match status" value="1"/>
</dbReference>
<accession>A0A7L4ZYB0</accession>
<proteinExistence type="predicted"/>
<dbReference type="InterPro" id="IPR052918">
    <property type="entry name" value="Motility_Chemotaxis_Reg"/>
</dbReference>
<dbReference type="EMBL" id="VTWU01000003">
    <property type="protein sequence ID" value="KAA9333490.1"/>
    <property type="molecule type" value="Genomic_DNA"/>
</dbReference>
<dbReference type="Pfam" id="PF18962">
    <property type="entry name" value="Por_Secre_tail"/>
    <property type="match status" value="1"/>
</dbReference>